<evidence type="ECO:0000256" key="1">
    <source>
        <dbReference type="SAM" id="SignalP"/>
    </source>
</evidence>
<keyword evidence="1" id="KW-0732">Signal</keyword>
<comment type="caution">
    <text evidence="2">The sequence shown here is derived from an EMBL/GenBank/DDBJ whole genome shotgun (WGS) entry which is preliminary data.</text>
</comment>
<proteinExistence type="predicted"/>
<gene>
    <name evidence="2" type="ORF">SUNI508_08610</name>
</gene>
<feature type="chain" id="PRO_5045286586" evidence="1">
    <location>
        <begin position="19"/>
        <end position="282"/>
    </location>
</feature>
<keyword evidence="3" id="KW-1185">Reference proteome</keyword>
<evidence type="ECO:0000313" key="2">
    <source>
        <dbReference type="EMBL" id="KAK9417962.1"/>
    </source>
</evidence>
<protein>
    <submittedName>
        <fullName evidence="2">Ubiquitin 3 binding protein But2 C-terminal domain-containing protein</fullName>
    </submittedName>
</protein>
<evidence type="ECO:0000313" key="3">
    <source>
        <dbReference type="Proteomes" id="UP001408356"/>
    </source>
</evidence>
<reference evidence="2 3" key="1">
    <citation type="journal article" date="2024" name="J. Plant Pathol.">
        <title>Sequence and assembly of the genome of Seiridium unicorne, isolate CBS 538.82, causal agent of cypress canker disease.</title>
        <authorList>
            <person name="Scali E."/>
            <person name="Rocca G.D."/>
            <person name="Danti R."/>
            <person name="Garbelotto M."/>
            <person name="Barberini S."/>
            <person name="Baroncelli R."/>
            <person name="Emiliani G."/>
        </authorList>
    </citation>
    <scope>NUCLEOTIDE SEQUENCE [LARGE SCALE GENOMIC DNA]</scope>
    <source>
        <strain evidence="2 3">BM-138-508</strain>
    </source>
</reference>
<name>A0ABR2UTK8_9PEZI</name>
<sequence>MMISSAFLQLVMASVALGQLQPSCPAAMTTSCEGPVNVDFDDIPANSLKLPLFTNQCLQNYRHLYFDGFTVFNTNRSPNNHQAGYQLDLLHHTITKAPDVEFFDPKSFDFLCVLTTAQTNVAPTLSCTVRVTAVGGPSDGQAVDCNYFAGTALDPLVPVTCTFPGWTDVDTLIFQLVQPSTVNVLYGLGIDNFSPSHATATAPVTQRLDDLSIATRTQTLFNFLQISNYVSVAHNLHASVQTDSHLMAAVAPDSASGGLFSGLIGSVPCPEIAVAGKAIYGQ</sequence>
<organism evidence="2 3">
    <name type="scientific">Seiridium unicorne</name>
    <dbReference type="NCBI Taxonomy" id="138068"/>
    <lineage>
        <taxon>Eukaryota</taxon>
        <taxon>Fungi</taxon>
        <taxon>Dikarya</taxon>
        <taxon>Ascomycota</taxon>
        <taxon>Pezizomycotina</taxon>
        <taxon>Sordariomycetes</taxon>
        <taxon>Xylariomycetidae</taxon>
        <taxon>Amphisphaeriales</taxon>
        <taxon>Sporocadaceae</taxon>
        <taxon>Seiridium</taxon>
    </lineage>
</organism>
<dbReference type="EMBL" id="JARVKF010000395">
    <property type="protein sequence ID" value="KAK9417962.1"/>
    <property type="molecule type" value="Genomic_DNA"/>
</dbReference>
<feature type="signal peptide" evidence="1">
    <location>
        <begin position="1"/>
        <end position="18"/>
    </location>
</feature>
<dbReference type="Proteomes" id="UP001408356">
    <property type="component" value="Unassembled WGS sequence"/>
</dbReference>
<accession>A0ABR2UTK8</accession>